<dbReference type="EMBL" id="KI669502">
    <property type="protein sequence ID" value="OCF34042.1"/>
    <property type="molecule type" value="Genomic_DNA"/>
</dbReference>
<reference evidence="2 3" key="1">
    <citation type="submission" date="2013-07" db="EMBL/GenBank/DDBJ databases">
        <title>The Genome Sequence of Cryptococcus heveanensis BCC8398.</title>
        <authorList>
            <consortium name="The Broad Institute Genome Sequencing Platform"/>
            <person name="Cuomo C."/>
            <person name="Litvintseva A."/>
            <person name="Chen Y."/>
            <person name="Heitman J."/>
            <person name="Sun S."/>
            <person name="Springer D."/>
            <person name="Dromer F."/>
            <person name="Young S.K."/>
            <person name="Zeng Q."/>
            <person name="Gargeya S."/>
            <person name="Fitzgerald M."/>
            <person name="Abouelleil A."/>
            <person name="Alvarado L."/>
            <person name="Berlin A.M."/>
            <person name="Chapman S.B."/>
            <person name="Dewar J."/>
            <person name="Goldberg J."/>
            <person name="Griggs A."/>
            <person name="Gujja S."/>
            <person name="Hansen M."/>
            <person name="Howarth C."/>
            <person name="Imamovic A."/>
            <person name="Larimer J."/>
            <person name="McCowan C."/>
            <person name="Murphy C."/>
            <person name="Pearson M."/>
            <person name="Priest M."/>
            <person name="Roberts A."/>
            <person name="Saif S."/>
            <person name="Shea T."/>
            <person name="Sykes S."/>
            <person name="Wortman J."/>
            <person name="Nusbaum C."/>
            <person name="Birren B."/>
        </authorList>
    </citation>
    <scope>NUCLEOTIDE SEQUENCE [LARGE SCALE GENOMIC DNA]</scope>
    <source>
        <strain evidence="2 3">BCC8398</strain>
    </source>
</reference>
<feature type="compositionally biased region" description="Low complexity" evidence="1">
    <location>
        <begin position="24"/>
        <end position="43"/>
    </location>
</feature>
<feature type="compositionally biased region" description="Polar residues" evidence="1">
    <location>
        <begin position="261"/>
        <end position="270"/>
    </location>
</feature>
<feature type="compositionally biased region" description="Low complexity" evidence="1">
    <location>
        <begin position="249"/>
        <end position="260"/>
    </location>
</feature>
<evidence type="ECO:0000313" key="2">
    <source>
        <dbReference type="EMBL" id="OCF34042.1"/>
    </source>
</evidence>
<feature type="compositionally biased region" description="Polar residues" evidence="1">
    <location>
        <begin position="218"/>
        <end position="229"/>
    </location>
</feature>
<organism evidence="2 3">
    <name type="scientific">Kwoniella heveanensis BCC8398</name>
    <dbReference type="NCBI Taxonomy" id="1296120"/>
    <lineage>
        <taxon>Eukaryota</taxon>
        <taxon>Fungi</taxon>
        <taxon>Dikarya</taxon>
        <taxon>Basidiomycota</taxon>
        <taxon>Agaricomycotina</taxon>
        <taxon>Tremellomycetes</taxon>
        <taxon>Tremellales</taxon>
        <taxon>Cryptococcaceae</taxon>
        <taxon>Kwoniella</taxon>
    </lineage>
</organism>
<feature type="region of interest" description="Disordered" evidence="1">
    <location>
        <begin position="177"/>
        <end position="270"/>
    </location>
</feature>
<sequence>MSGLFGNTHAVPTDSAKMRRGAQSSHASGFAGTTASAAGTALSQPTETDRDREMERVHQGHKAGVPTFLSNLQLKDNDDSGSTRLMLSHNARATDETDTEVLGCTHCDQSFGEEYFCRGPIAQDLLRAEPSYSLHSVTVRTGMLGSASIATTIGPSSSGETSMTQEEEADLRRRASHYFGQGPPDAPPTFGTDAQLSKDKSHALSTARTPDTLDVSRGTAQLGRNNNRSLRAGRDSSGEGTVNHRSGRRILSSSGGRSIGMQSLQEEAED</sequence>
<dbReference type="AlphaFoldDB" id="A0A1B9GSJ0"/>
<feature type="region of interest" description="Disordered" evidence="1">
    <location>
        <begin position="1"/>
        <end position="64"/>
    </location>
</feature>
<feature type="compositionally biased region" description="Polar residues" evidence="1">
    <location>
        <begin position="151"/>
        <end position="164"/>
    </location>
</feature>
<proteinExistence type="predicted"/>
<feature type="compositionally biased region" description="Basic and acidic residues" evidence="1">
    <location>
        <begin position="47"/>
        <end position="58"/>
    </location>
</feature>
<evidence type="ECO:0000313" key="3">
    <source>
        <dbReference type="Proteomes" id="UP000092666"/>
    </source>
</evidence>
<dbReference type="Proteomes" id="UP000092666">
    <property type="component" value="Unassembled WGS sequence"/>
</dbReference>
<accession>A0A1B9GSJ0</accession>
<keyword evidence="3" id="KW-1185">Reference proteome</keyword>
<evidence type="ECO:0000256" key="1">
    <source>
        <dbReference type="SAM" id="MobiDB-lite"/>
    </source>
</evidence>
<feature type="region of interest" description="Disordered" evidence="1">
    <location>
        <begin position="151"/>
        <end position="170"/>
    </location>
</feature>
<protein>
    <submittedName>
        <fullName evidence="2">Uncharacterized protein</fullName>
    </submittedName>
</protein>
<gene>
    <name evidence="2" type="ORF">I316_04388</name>
</gene>
<name>A0A1B9GSJ0_9TREE</name>
<reference evidence="3" key="2">
    <citation type="submission" date="2013-12" db="EMBL/GenBank/DDBJ databases">
        <title>Evolution of pathogenesis and genome organization in the Tremellales.</title>
        <authorList>
            <person name="Cuomo C."/>
            <person name="Litvintseva A."/>
            <person name="Heitman J."/>
            <person name="Chen Y."/>
            <person name="Sun S."/>
            <person name="Springer D."/>
            <person name="Dromer F."/>
            <person name="Young S."/>
            <person name="Zeng Q."/>
            <person name="Chapman S."/>
            <person name="Gujja S."/>
            <person name="Saif S."/>
            <person name="Birren B."/>
        </authorList>
    </citation>
    <scope>NUCLEOTIDE SEQUENCE [LARGE SCALE GENOMIC DNA]</scope>
    <source>
        <strain evidence="3">BCC8398</strain>
    </source>
</reference>